<name>A0A5C3NSC0_9APHY</name>
<dbReference type="AlphaFoldDB" id="A0A5C3NSC0"/>
<evidence type="ECO:0000313" key="1">
    <source>
        <dbReference type="EMBL" id="TFK79288.1"/>
    </source>
</evidence>
<accession>A0A5C3NSC0</accession>
<proteinExistence type="predicted"/>
<evidence type="ECO:0000313" key="2">
    <source>
        <dbReference type="Proteomes" id="UP000308197"/>
    </source>
</evidence>
<dbReference type="EMBL" id="ML212092">
    <property type="protein sequence ID" value="TFK79288.1"/>
    <property type="molecule type" value="Genomic_DNA"/>
</dbReference>
<dbReference type="InParanoid" id="A0A5C3NSC0"/>
<organism evidence="1 2">
    <name type="scientific">Polyporus arcularius HHB13444</name>
    <dbReference type="NCBI Taxonomy" id="1314778"/>
    <lineage>
        <taxon>Eukaryota</taxon>
        <taxon>Fungi</taxon>
        <taxon>Dikarya</taxon>
        <taxon>Basidiomycota</taxon>
        <taxon>Agaricomycotina</taxon>
        <taxon>Agaricomycetes</taxon>
        <taxon>Polyporales</taxon>
        <taxon>Polyporaceae</taxon>
        <taxon>Polyporus</taxon>
    </lineage>
</organism>
<gene>
    <name evidence="1" type="ORF">K466DRAFT_570327</name>
</gene>
<protein>
    <submittedName>
        <fullName evidence="1">Uncharacterized protein</fullName>
    </submittedName>
</protein>
<sequence length="363" mass="40023">MPCGILDAAIGVRYSDHNSEELTAQEQLGQFGSQARQPAWRALPSSYVVVFSLLAFMSILTGNHTIMPAMWPAGLECSETCSFDIQVRGDNYRYILESLDEPCSPARRVPIHGVSRDGVLQGFLGRSQLSMLGNWKVHEKDAASAVQYLVLKAGGCTKAFQMQIAALNNLKQYICMKLGASADNREFAGDSVYLERQVFTKVCITDVELRPVSSHSNLIQLHGSNDPQRHAWKIAHKWAIDYVRCAGAHCANTENMAIAVEVLSPGDFVEVSVSANISAPCRRGQGAKGMIVHFVMHEVVYLWTAQEVQYEFSRRWSQAERSSILAAKKKAVTQMLSGFCIGEKRAVDVLAEEGEDTEMSAKG</sequence>
<keyword evidence="2" id="KW-1185">Reference proteome</keyword>
<dbReference type="Proteomes" id="UP000308197">
    <property type="component" value="Unassembled WGS sequence"/>
</dbReference>
<reference evidence="1 2" key="1">
    <citation type="journal article" date="2019" name="Nat. Ecol. Evol.">
        <title>Megaphylogeny resolves global patterns of mushroom evolution.</title>
        <authorList>
            <person name="Varga T."/>
            <person name="Krizsan K."/>
            <person name="Foldi C."/>
            <person name="Dima B."/>
            <person name="Sanchez-Garcia M."/>
            <person name="Sanchez-Ramirez S."/>
            <person name="Szollosi G.J."/>
            <person name="Szarkandi J.G."/>
            <person name="Papp V."/>
            <person name="Albert L."/>
            <person name="Andreopoulos W."/>
            <person name="Angelini C."/>
            <person name="Antonin V."/>
            <person name="Barry K.W."/>
            <person name="Bougher N.L."/>
            <person name="Buchanan P."/>
            <person name="Buyck B."/>
            <person name="Bense V."/>
            <person name="Catcheside P."/>
            <person name="Chovatia M."/>
            <person name="Cooper J."/>
            <person name="Damon W."/>
            <person name="Desjardin D."/>
            <person name="Finy P."/>
            <person name="Geml J."/>
            <person name="Haridas S."/>
            <person name="Hughes K."/>
            <person name="Justo A."/>
            <person name="Karasinski D."/>
            <person name="Kautmanova I."/>
            <person name="Kiss B."/>
            <person name="Kocsube S."/>
            <person name="Kotiranta H."/>
            <person name="LaButti K.M."/>
            <person name="Lechner B.E."/>
            <person name="Liimatainen K."/>
            <person name="Lipzen A."/>
            <person name="Lukacs Z."/>
            <person name="Mihaltcheva S."/>
            <person name="Morgado L.N."/>
            <person name="Niskanen T."/>
            <person name="Noordeloos M.E."/>
            <person name="Ohm R.A."/>
            <person name="Ortiz-Santana B."/>
            <person name="Ovrebo C."/>
            <person name="Racz N."/>
            <person name="Riley R."/>
            <person name="Savchenko A."/>
            <person name="Shiryaev A."/>
            <person name="Soop K."/>
            <person name="Spirin V."/>
            <person name="Szebenyi C."/>
            <person name="Tomsovsky M."/>
            <person name="Tulloss R.E."/>
            <person name="Uehling J."/>
            <person name="Grigoriev I.V."/>
            <person name="Vagvolgyi C."/>
            <person name="Papp T."/>
            <person name="Martin F.M."/>
            <person name="Miettinen O."/>
            <person name="Hibbett D.S."/>
            <person name="Nagy L.G."/>
        </authorList>
    </citation>
    <scope>NUCLEOTIDE SEQUENCE [LARGE SCALE GENOMIC DNA]</scope>
    <source>
        <strain evidence="1 2">HHB13444</strain>
    </source>
</reference>